<dbReference type="Proteomes" id="UP000295146">
    <property type="component" value="Unassembled WGS sequence"/>
</dbReference>
<sequence length="79" mass="8884">MSEQEHPAEPDAALQTQLRLFCELMLGSTEAADSALLQIHRHAFDDKQEDGPAECVHLFRIAATLCGVRRQVSTQHRTR</sequence>
<comment type="caution">
    <text evidence="1">The sequence shown here is derived from an EMBL/GenBank/DDBJ whole genome shotgun (WGS) entry which is preliminary data.</text>
</comment>
<reference evidence="1 2" key="1">
    <citation type="submission" date="2019-03" db="EMBL/GenBank/DDBJ databases">
        <title>Genomic Encyclopedia of Type Strains, Phase III (KMG-III): the genomes of soil and plant-associated and newly described type strains.</title>
        <authorList>
            <person name="Whitman W."/>
        </authorList>
    </citation>
    <scope>NUCLEOTIDE SEQUENCE [LARGE SCALE GENOMIC DNA]</scope>
    <source>
        <strain evidence="1 2">VKM Ac-2573</strain>
    </source>
</reference>
<organism evidence="1 2">
    <name type="scientific">Kribbella pratensis</name>
    <dbReference type="NCBI Taxonomy" id="2512112"/>
    <lineage>
        <taxon>Bacteria</taxon>
        <taxon>Bacillati</taxon>
        <taxon>Actinomycetota</taxon>
        <taxon>Actinomycetes</taxon>
        <taxon>Propionibacteriales</taxon>
        <taxon>Kribbellaceae</taxon>
        <taxon>Kribbella</taxon>
    </lineage>
</organism>
<name>A0A4R8CM84_9ACTN</name>
<keyword evidence="2" id="KW-1185">Reference proteome</keyword>
<evidence type="ECO:0000313" key="1">
    <source>
        <dbReference type="EMBL" id="TDW77153.1"/>
    </source>
</evidence>
<dbReference type="RefSeq" id="WP_134101292.1">
    <property type="nucleotide sequence ID" value="NZ_SODP01000001.1"/>
</dbReference>
<dbReference type="OrthoDB" id="4563888at2"/>
<protein>
    <submittedName>
        <fullName evidence="1">Uncharacterized protein</fullName>
    </submittedName>
</protein>
<evidence type="ECO:0000313" key="2">
    <source>
        <dbReference type="Proteomes" id="UP000295146"/>
    </source>
</evidence>
<dbReference type="AlphaFoldDB" id="A0A4R8CM84"/>
<dbReference type="EMBL" id="SODP01000001">
    <property type="protein sequence ID" value="TDW77153.1"/>
    <property type="molecule type" value="Genomic_DNA"/>
</dbReference>
<gene>
    <name evidence="1" type="ORF">EV653_2317</name>
</gene>
<proteinExistence type="predicted"/>
<accession>A0A4R8CM84</accession>